<sequence>MSESKTIILRSEKQVDYAKSILVSLPKDEQKPIWVIIFETYEAIRSKRFNSYYWVCLTHIASCKPTGSYFNPESFHEFFGGMFLEPNISYNILTGAEIRSIPSTTKLGSKKFKKYFEDIQEFCLHEWFVILPDPKQHDMEYIK</sequence>
<protein>
    <submittedName>
        <fullName evidence="1">Uncharacterized protein</fullName>
    </submittedName>
</protein>
<dbReference type="Gene3D" id="1.10.3790.10">
    <property type="entry name" value="NinB"/>
    <property type="match status" value="1"/>
</dbReference>
<dbReference type="EMBL" id="SMFL01000002">
    <property type="protein sequence ID" value="TDE17677.1"/>
    <property type="molecule type" value="Genomic_DNA"/>
</dbReference>
<gene>
    <name evidence="1" type="ORF">E0F88_07245</name>
</gene>
<dbReference type="OrthoDB" id="672418at2"/>
<comment type="caution">
    <text evidence="1">The sequence shown here is derived from an EMBL/GenBank/DDBJ whole genome shotgun (WGS) entry which is preliminary data.</text>
</comment>
<organism evidence="1 2">
    <name type="scientific">Dyadobacter psychrotolerans</name>
    <dbReference type="NCBI Taxonomy" id="2541721"/>
    <lineage>
        <taxon>Bacteria</taxon>
        <taxon>Pseudomonadati</taxon>
        <taxon>Bacteroidota</taxon>
        <taxon>Cytophagia</taxon>
        <taxon>Cytophagales</taxon>
        <taxon>Spirosomataceae</taxon>
        <taxon>Dyadobacter</taxon>
    </lineage>
</organism>
<dbReference type="Proteomes" id="UP000294850">
    <property type="component" value="Unassembled WGS sequence"/>
</dbReference>
<name>A0A4R5DV39_9BACT</name>
<proteinExistence type="predicted"/>
<evidence type="ECO:0000313" key="2">
    <source>
        <dbReference type="Proteomes" id="UP000294850"/>
    </source>
</evidence>
<dbReference type="SUPFAM" id="SSF103370">
    <property type="entry name" value="NinB"/>
    <property type="match status" value="1"/>
</dbReference>
<accession>A0A4R5DV39</accession>
<keyword evidence="2" id="KW-1185">Reference proteome</keyword>
<reference evidence="1 2" key="1">
    <citation type="submission" date="2019-03" db="EMBL/GenBank/DDBJ databases">
        <title>Dyadobacter AR-3-6 sp. nov., isolated from arctic soil.</title>
        <authorList>
            <person name="Chaudhary D.K."/>
        </authorList>
    </citation>
    <scope>NUCLEOTIDE SEQUENCE [LARGE SCALE GENOMIC DNA]</scope>
    <source>
        <strain evidence="1 2">AR-3-6</strain>
    </source>
</reference>
<evidence type="ECO:0000313" key="1">
    <source>
        <dbReference type="EMBL" id="TDE17677.1"/>
    </source>
</evidence>
<dbReference type="InterPro" id="IPR036619">
    <property type="entry name" value="NinB_sf"/>
</dbReference>
<dbReference type="AlphaFoldDB" id="A0A4R5DV39"/>
<dbReference type="RefSeq" id="WP_131957543.1">
    <property type="nucleotide sequence ID" value="NZ_SMFL01000002.1"/>
</dbReference>